<protein>
    <submittedName>
        <fullName evidence="4">D-Ala-D-Ala carboxypeptidase</fullName>
    </submittedName>
</protein>
<dbReference type="OrthoDB" id="9802627at2"/>
<name>B0C220_ACAM1</name>
<organism evidence="4 5">
    <name type="scientific">Acaryochloris marina (strain MBIC 11017)</name>
    <dbReference type="NCBI Taxonomy" id="329726"/>
    <lineage>
        <taxon>Bacteria</taxon>
        <taxon>Bacillati</taxon>
        <taxon>Cyanobacteriota</taxon>
        <taxon>Cyanophyceae</taxon>
        <taxon>Acaryochloridales</taxon>
        <taxon>Acaryochloridaceae</taxon>
        <taxon>Acaryochloris</taxon>
    </lineage>
</organism>
<dbReference type="EMBL" id="CP000828">
    <property type="protein sequence ID" value="ABW27321.1"/>
    <property type="molecule type" value="Genomic_DNA"/>
</dbReference>
<dbReference type="Pfam" id="PF02113">
    <property type="entry name" value="Peptidase_S13"/>
    <property type="match status" value="2"/>
</dbReference>
<dbReference type="Gene3D" id="3.40.710.10">
    <property type="entry name" value="DD-peptidase/beta-lactamase superfamily"/>
    <property type="match status" value="1"/>
</dbReference>
<reference evidence="4 5" key="1">
    <citation type="journal article" date="2008" name="Proc. Natl. Acad. Sci. U.S.A.">
        <title>Niche adaptation and genome expansion in the chlorophyll d-producing cyanobacterium Acaryochloris marina.</title>
        <authorList>
            <person name="Swingley W.D."/>
            <person name="Chen M."/>
            <person name="Cheung P.C."/>
            <person name="Conrad A.L."/>
            <person name="Dejesa L.C."/>
            <person name="Hao J."/>
            <person name="Honchak B.M."/>
            <person name="Karbach L.E."/>
            <person name="Kurdoglu A."/>
            <person name="Lahiri S."/>
            <person name="Mastrian S.D."/>
            <person name="Miyashita H."/>
            <person name="Page L."/>
            <person name="Ramakrishna P."/>
            <person name="Satoh S."/>
            <person name="Sattley W.M."/>
            <person name="Shimada Y."/>
            <person name="Taylor H.L."/>
            <person name="Tomo T."/>
            <person name="Tsuchiya T."/>
            <person name="Wang Z.T."/>
            <person name="Raymond J."/>
            <person name="Mimuro M."/>
            <person name="Blankenship R.E."/>
            <person name="Touchman J.W."/>
        </authorList>
    </citation>
    <scope>NUCLEOTIDE SEQUENCE [LARGE SCALE GENOMIC DNA]</scope>
    <source>
        <strain evidence="5">MBIC 11017</strain>
    </source>
</reference>
<gene>
    <name evidence="4" type="primary">dacB</name>
    <name evidence="4" type="ordered locus">AM1_2311</name>
</gene>
<dbReference type="AlphaFoldDB" id="B0C220"/>
<dbReference type="Proteomes" id="UP000000268">
    <property type="component" value="Chromosome"/>
</dbReference>
<evidence type="ECO:0000256" key="1">
    <source>
        <dbReference type="ARBA" id="ARBA00006096"/>
    </source>
</evidence>
<dbReference type="RefSeq" id="WP_012162795.1">
    <property type="nucleotide sequence ID" value="NC_009925.1"/>
</dbReference>
<comment type="similarity">
    <text evidence="1">Belongs to the peptidase S13 family.</text>
</comment>
<feature type="region of interest" description="Disordered" evidence="3">
    <location>
        <begin position="399"/>
        <end position="426"/>
    </location>
</feature>
<dbReference type="PRINTS" id="PR00922">
    <property type="entry name" value="DADACBPTASE3"/>
</dbReference>
<evidence type="ECO:0000313" key="5">
    <source>
        <dbReference type="Proteomes" id="UP000000268"/>
    </source>
</evidence>
<evidence type="ECO:0000256" key="3">
    <source>
        <dbReference type="SAM" id="MobiDB-lite"/>
    </source>
</evidence>
<dbReference type="KEGG" id="amr:AM1_2311"/>
<evidence type="ECO:0000313" key="4">
    <source>
        <dbReference type="EMBL" id="ABW27321.1"/>
    </source>
</evidence>
<dbReference type="Gene3D" id="3.50.80.20">
    <property type="entry name" value="D-Ala-D-Ala carboxypeptidase C, peptidase S13"/>
    <property type="match status" value="1"/>
</dbReference>
<dbReference type="GO" id="GO:0006508">
    <property type="term" value="P:proteolysis"/>
    <property type="evidence" value="ECO:0007669"/>
    <property type="project" value="InterPro"/>
</dbReference>
<keyword evidence="4" id="KW-0121">Carboxypeptidase</keyword>
<keyword evidence="2" id="KW-0378">Hydrolase</keyword>
<dbReference type="PANTHER" id="PTHR30023:SF0">
    <property type="entry name" value="PENICILLIN-SENSITIVE CARBOXYPEPTIDASE A"/>
    <property type="match status" value="1"/>
</dbReference>
<proteinExistence type="inferred from homology"/>
<evidence type="ECO:0000256" key="2">
    <source>
        <dbReference type="ARBA" id="ARBA00022801"/>
    </source>
</evidence>
<dbReference type="GO" id="GO:0000270">
    <property type="term" value="P:peptidoglycan metabolic process"/>
    <property type="evidence" value="ECO:0007669"/>
    <property type="project" value="TreeGrafter"/>
</dbReference>
<keyword evidence="4" id="KW-0645">Protease</keyword>
<sequence length="426" mass="46202">MLQLFSTGLIPLWLNTVGVLANQTVPPLTPFNLLHINTPDVKVAEIWQDSLNQFSSQGFTPTAQGFWLQTQDQLLVNHNAQQPLPAASLTKVATTLAALKTWGPHHTFLTEVRSTGPVVDGVLQGDLVIVGGGDPLFVGPEATSLGYSLNQLGIQTVSGNLIISGNFWMDFLTKPKQAGERLRQGLNGKIYQTTEESRYTSPTTTQPATQLAISGSVQWRPYPPQSQLLLRHQSLPIFALLKQMNVNSNNALAESLASGIGNGPTLVAQVTAATGVSTKEIRLQNGSGLGQDNRLSPRAVVALLLGIQQELKLHQLTLADVFPVAKRDLGTIEDRQLPTAAIVKTGTLWNVSALAGVIPTQKLGPVWFTIINRGENIDGFRRDQDRILQQLTQRLGADAKSINDLRPSRPMPTLGDPKRNQVAGRR</sequence>
<accession>B0C220</accession>
<dbReference type="eggNOG" id="COG2027">
    <property type="taxonomic scope" value="Bacteria"/>
</dbReference>
<dbReference type="PANTHER" id="PTHR30023">
    <property type="entry name" value="D-ALANYL-D-ALANINE CARBOXYPEPTIDASE"/>
    <property type="match status" value="1"/>
</dbReference>
<dbReference type="STRING" id="329726.AM1_2311"/>
<dbReference type="InterPro" id="IPR000667">
    <property type="entry name" value="Peptidase_S13"/>
</dbReference>
<keyword evidence="5" id="KW-1185">Reference proteome</keyword>
<dbReference type="HOGENOM" id="CLU_047821_0_0_3"/>
<dbReference type="SUPFAM" id="SSF56601">
    <property type="entry name" value="beta-lactamase/transpeptidase-like"/>
    <property type="match status" value="1"/>
</dbReference>
<dbReference type="GO" id="GO:0004185">
    <property type="term" value="F:serine-type carboxypeptidase activity"/>
    <property type="evidence" value="ECO:0007669"/>
    <property type="project" value="InterPro"/>
</dbReference>
<dbReference type="InterPro" id="IPR012338">
    <property type="entry name" value="Beta-lactam/transpept-like"/>
</dbReference>